<protein>
    <recommendedName>
        <fullName evidence="5">Ribosome-recycling factor</fullName>
        <shortName evidence="5">RRF</shortName>
    </recommendedName>
    <alternativeName>
        <fullName evidence="5">Ribosome-releasing factor</fullName>
    </alternativeName>
</protein>
<dbReference type="Pfam" id="PF01765">
    <property type="entry name" value="RRF"/>
    <property type="match status" value="1"/>
</dbReference>
<organism evidence="7 8">
    <name type="scientific">Rubrobacter taiwanensis</name>
    <dbReference type="NCBI Taxonomy" id="185139"/>
    <lineage>
        <taxon>Bacteria</taxon>
        <taxon>Bacillati</taxon>
        <taxon>Actinomycetota</taxon>
        <taxon>Rubrobacteria</taxon>
        <taxon>Rubrobacterales</taxon>
        <taxon>Rubrobacteraceae</taxon>
        <taxon>Rubrobacter</taxon>
    </lineage>
</organism>
<dbReference type="GO" id="GO:0005737">
    <property type="term" value="C:cytoplasm"/>
    <property type="evidence" value="ECO:0007669"/>
    <property type="project" value="UniProtKB-SubCell"/>
</dbReference>
<evidence type="ECO:0000256" key="2">
    <source>
        <dbReference type="ARBA" id="ARBA00005912"/>
    </source>
</evidence>
<comment type="subcellular location">
    <subcellularLocation>
        <location evidence="1 5">Cytoplasm</location>
    </subcellularLocation>
</comment>
<gene>
    <name evidence="5" type="primary">frr</name>
    <name evidence="7" type="ORF">E0L93_07820</name>
</gene>
<evidence type="ECO:0000313" key="8">
    <source>
        <dbReference type="Proteomes" id="UP000295244"/>
    </source>
</evidence>
<dbReference type="InterPro" id="IPR023584">
    <property type="entry name" value="Ribosome_recyc_fac_dom"/>
</dbReference>
<dbReference type="AlphaFoldDB" id="A0A4R1BHB9"/>
<dbReference type="RefSeq" id="WP_132690679.1">
    <property type="nucleotide sequence ID" value="NZ_SKBU01000015.1"/>
</dbReference>
<sequence>MTDVVDLSGAEARMKKSVEAVRREFATVRTGRANPAILDRIEVEAYGSRMPLRSVAGINVPEARLITVTPFDPNTIKAIEKAIRESDIGLNPQSDGKVIRLPIPELTEERRRELIRVVRGMAEEGRVSIRNIRRAEMREIGEWRREGEISEDDERRVEEELQRLTDRYIGQIDAMLRDKEAELMEV</sequence>
<dbReference type="OrthoDB" id="9804006at2"/>
<dbReference type="NCBIfam" id="TIGR00496">
    <property type="entry name" value="frr"/>
    <property type="match status" value="1"/>
</dbReference>
<evidence type="ECO:0000256" key="4">
    <source>
        <dbReference type="ARBA" id="ARBA00022917"/>
    </source>
</evidence>
<dbReference type="FunFam" id="1.10.132.20:FF:000001">
    <property type="entry name" value="Ribosome-recycling factor"/>
    <property type="match status" value="1"/>
</dbReference>
<comment type="function">
    <text evidence="5">Responsible for the release of ribosomes from messenger RNA at the termination of protein biosynthesis. May increase the efficiency of translation by recycling ribosomes from one round of translation to another.</text>
</comment>
<dbReference type="HAMAP" id="MF_00040">
    <property type="entry name" value="RRF"/>
    <property type="match status" value="1"/>
</dbReference>
<dbReference type="Gene3D" id="1.10.132.20">
    <property type="entry name" value="Ribosome-recycling factor"/>
    <property type="match status" value="1"/>
</dbReference>
<keyword evidence="4 5" id="KW-0648">Protein biosynthesis</keyword>
<evidence type="ECO:0000313" key="7">
    <source>
        <dbReference type="EMBL" id="TCJ16640.1"/>
    </source>
</evidence>
<proteinExistence type="inferred from homology"/>
<dbReference type="GO" id="GO:0006415">
    <property type="term" value="P:translational termination"/>
    <property type="evidence" value="ECO:0007669"/>
    <property type="project" value="UniProtKB-UniRule"/>
</dbReference>
<dbReference type="PANTHER" id="PTHR20982">
    <property type="entry name" value="RIBOSOME RECYCLING FACTOR"/>
    <property type="match status" value="1"/>
</dbReference>
<accession>A0A4R1BHB9</accession>
<dbReference type="GO" id="GO:0043023">
    <property type="term" value="F:ribosomal large subunit binding"/>
    <property type="evidence" value="ECO:0007669"/>
    <property type="project" value="TreeGrafter"/>
</dbReference>
<dbReference type="PANTHER" id="PTHR20982:SF3">
    <property type="entry name" value="MITOCHONDRIAL RIBOSOME RECYCLING FACTOR PSEUDO 1"/>
    <property type="match status" value="1"/>
</dbReference>
<dbReference type="Proteomes" id="UP000295244">
    <property type="component" value="Unassembled WGS sequence"/>
</dbReference>
<dbReference type="Gene3D" id="3.30.1360.40">
    <property type="match status" value="1"/>
</dbReference>
<keyword evidence="8" id="KW-1185">Reference proteome</keyword>
<evidence type="ECO:0000259" key="6">
    <source>
        <dbReference type="Pfam" id="PF01765"/>
    </source>
</evidence>
<dbReference type="CDD" id="cd00520">
    <property type="entry name" value="RRF"/>
    <property type="match status" value="1"/>
</dbReference>
<evidence type="ECO:0000256" key="5">
    <source>
        <dbReference type="HAMAP-Rule" id="MF_00040"/>
    </source>
</evidence>
<comment type="caution">
    <text evidence="7">The sequence shown here is derived from an EMBL/GenBank/DDBJ whole genome shotgun (WGS) entry which is preliminary data.</text>
</comment>
<evidence type="ECO:0000256" key="1">
    <source>
        <dbReference type="ARBA" id="ARBA00004496"/>
    </source>
</evidence>
<evidence type="ECO:0000256" key="3">
    <source>
        <dbReference type="ARBA" id="ARBA00022490"/>
    </source>
</evidence>
<name>A0A4R1BHB9_9ACTN</name>
<feature type="domain" description="Ribosome recycling factor" evidence="6">
    <location>
        <begin position="22"/>
        <end position="184"/>
    </location>
</feature>
<dbReference type="FunFam" id="3.30.1360.40:FF:000001">
    <property type="entry name" value="Ribosome-recycling factor"/>
    <property type="match status" value="1"/>
</dbReference>
<keyword evidence="3 5" id="KW-0963">Cytoplasm</keyword>
<dbReference type="SUPFAM" id="SSF55194">
    <property type="entry name" value="Ribosome recycling factor, RRF"/>
    <property type="match status" value="1"/>
</dbReference>
<comment type="similarity">
    <text evidence="2 5">Belongs to the RRF family.</text>
</comment>
<dbReference type="EMBL" id="SKBU01000015">
    <property type="protein sequence ID" value="TCJ16640.1"/>
    <property type="molecule type" value="Genomic_DNA"/>
</dbReference>
<dbReference type="InterPro" id="IPR002661">
    <property type="entry name" value="Ribosome_recyc_fac"/>
</dbReference>
<reference evidence="7 8" key="1">
    <citation type="submission" date="2019-03" db="EMBL/GenBank/DDBJ databases">
        <title>Whole genome sequence of a novel Rubrobacter taiwanensis strain, isolated from Yellowstone National Park.</title>
        <authorList>
            <person name="Freed S."/>
            <person name="Ramaley R.F."/>
            <person name="Kyndt J.A."/>
        </authorList>
    </citation>
    <scope>NUCLEOTIDE SEQUENCE [LARGE SCALE GENOMIC DNA]</scope>
    <source>
        <strain evidence="7 8">Yellowstone</strain>
    </source>
</reference>
<dbReference type="InterPro" id="IPR036191">
    <property type="entry name" value="RRF_sf"/>
</dbReference>